<dbReference type="PIRSF" id="PIRSF001338">
    <property type="entry name" value="AIR_carboxylase"/>
    <property type="match status" value="1"/>
</dbReference>
<dbReference type="SMART" id="SM01001">
    <property type="entry name" value="AIRC"/>
    <property type="match status" value="1"/>
</dbReference>
<dbReference type="HAMAP" id="MF_01929">
    <property type="entry name" value="PurE_classI"/>
    <property type="match status" value="1"/>
</dbReference>
<dbReference type="NCBIfam" id="TIGR01162">
    <property type="entry name" value="purE"/>
    <property type="match status" value="1"/>
</dbReference>
<dbReference type="SUPFAM" id="SSF52255">
    <property type="entry name" value="N5-CAIR mutase (phosphoribosylaminoimidazole carboxylase, PurE)"/>
    <property type="match status" value="1"/>
</dbReference>
<evidence type="ECO:0000256" key="5">
    <source>
        <dbReference type="PIRSR" id="PIRSR001338-1"/>
    </source>
</evidence>
<dbReference type="InterPro" id="IPR000031">
    <property type="entry name" value="PurE_dom"/>
</dbReference>
<keyword evidence="7" id="KW-0456">Lyase</keyword>
<reference evidence="7 8" key="1">
    <citation type="submission" date="2019-04" db="EMBL/GenBank/DDBJ databases">
        <title>Complete genome sequence of Agrobacterium tumefaciens CFBP5877.</title>
        <authorList>
            <person name="Huang Y.-Y."/>
            <person name="Chiang H.-Y."/>
            <person name="Chou L."/>
            <person name="Lai E.-M."/>
            <person name="Kuo C.-H."/>
        </authorList>
    </citation>
    <scope>NUCLEOTIDE SEQUENCE [LARGE SCALE GENOMIC DNA]</scope>
    <source>
        <strain evidence="7 8">CFBP5877</strain>
        <plasmid evidence="8">pticfbp5877</plasmid>
    </source>
</reference>
<dbReference type="PANTHER" id="PTHR23046">
    <property type="entry name" value="PHOSPHORIBOSYLAMINOIMIDAZOLE CARBOXYLASE CATALYTIC SUBUNIT"/>
    <property type="match status" value="1"/>
</dbReference>
<feature type="binding site" evidence="3 5">
    <location>
        <position position="15"/>
    </location>
    <ligand>
        <name>substrate</name>
    </ligand>
</feature>
<dbReference type="Gene3D" id="3.40.50.1970">
    <property type="match status" value="1"/>
</dbReference>
<dbReference type="EMBL" id="CP039902">
    <property type="protein sequence ID" value="QCL83017.1"/>
    <property type="molecule type" value="Genomic_DNA"/>
</dbReference>
<dbReference type="GO" id="GO:0006189">
    <property type="term" value="P:'de novo' IMP biosynthetic process"/>
    <property type="evidence" value="ECO:0007669"/>
    <property type="project" value="UniProtKB-UniRule"/>
</dbReference>
<organism evidence="7 8">
    <name type="scientific">Agrobacterium tumefaciens</name>
    <dbReference type="NCBI Taxonomy" id="358"/>
    <lineage>
        <taxon>Bacteria</taxon>
        <taxon>Pseudomonadati</taxon>
        <taxon>Pseudomonadota</taxon>
        <taxon>Alphaproteobacteria</taxon>
        <taxon>Hyphomicrobiales</taxon>
        <taxon>Rhizobiaceae</taxon>
        <taxon>Rhizobium/Agrobacterium group</taxon>
        <taxon>Agrobacterium</taxon>
        <taxon>Agrobacterium tumefaciens complex</taxon>
    </lineage>
</organism>
<gene>
    <name evidence="3 7" type="primary">purE</name>
    <name evidence="7" type="ORF">CFBP5877_28370</name>
</gene>
<dbReference type="AlphaFoldDB" id="A0AAE6BID4"/>
<proteinExistence type="inferred from homology"/>
<evidence type="ECO:0000259" key="6">
    <source>
        <dbReference type="SMART" id="SM01001"/>
    </source>
</evidence>
<dbReference type="InterPro" id="IPR024694">
    <property type="entry name" value="PurE_prokaryotes"/>
</dbReference>
<feature type="domain" description="PurE" evidence="6">
    <location>
        <begin position="7"/>
        <end position="158"/>
    </location>
</feature>
<feature type="binding site" evidence="3 5">
    <location>
        <position position="45"/>
    </location>
    <ligand>
        <name>substrate</name>
    </ligand>
</feature>
<keyword evidence="2 3" id="KW-0413">Isomerase</keyword>
<dbReference type="EC" id="5.4.99.18" evidence="3 4"/>
<dbReference type="GO" id="GO:0016829">
    <property type="term" value="F:lyase activity"/>
    <property type="evidence" value="ECO:0007669"/>
    <property type="project" value="UniProtKB-KW"/>
</dbReference>
<dbReference type="Pfam" id="PF00731">
    <property type="entry name" value="AIRC"/>
    <property type="match status" value="1"/>
</dbReference>
<comment type="similarity">
    <text evidence="3">Belongs to the AIR carboxylase family. Class I subfamily.</text>
</comment>
<evidence type="ECO:0000313" key="7">
    <source>
        <dbReference type="EMBL" id="QCL83017.1"/>
    </source>
</evidence>
<dbReference type="RefSeq" id="WP_137066583.1">
    <property type="nucleotide sequence ID" value="NZ_CP039893.1"/>
</dbReference>
<comment type="function">
    <text evidence="3 4">Catalyzes the conversion of N5-carboxyaminoimidazole ribonucleotide (N5-CAIR) to 4-carboxy-5-aminoimidazole ribonucleotide (CAIR).</text>
</comment>
<comment type="catalytic activity">
    <reaction evidence="3 4">
        <text>5-carboxyamino-1-(5-phospho-D-ribosyl)imidazole + H(+) = 5-amino-1-(5-phospho-D-ribosyl)imidazole-4-carboxylate</text>
        <dbReference type="Rhea" id="RHEA:13193"/>
        <dbReference type="ChEBI" id="CHEBI:15378"/>
        <dbReference type="ChEBI" id="CHEBI:58730"/>
        <dbReference type="ChEBI" id="CHEBI:77657"/>
        <dbReference type="EC" id="5.4.99.18"/>
    </reaction>
</comment>
<dbReference type="InterPro" id="IPR033747">
    <property type="entry name" value="PurE_ClassI"/>
</dbReference>
<feature type="binding site" evidence="3 5">
    <location>
        <position position="18"/>
    </location>
    <ligand>
        <name>substrate</name>
    </ligand>
</feature>
<geneLocation type="plasmid" evidence="8">
    <name>pticfbp5877</name>
</geneLocation>
<keyword evidence="1 3" id="KW-0658">Purine biosynthesis</keyword>
<sequence length="164" mass="17217">MTDVPTPIVSVIMGSRSDWPTMKHATDVLDSFSIPYETRIVSAHRTPQRLFSFAADAQKRGIKVIIAGTAYAAHLPGMTASLTDLPVIGVPIESRSLKGLDSLLSIVQMPKGIPVGTCAIGDAGATNAGIFAAKILALADVDLARRLNLARLALADAVPEAVED</sequence>
<evidence type="ECO:0000256" key="1">
    <source>
        <dbReference type="ARBA" id="ARBA00022755"/>
    </source>
</evidence>
<evidence type="ECO:0000313" key="8">
    <source>
        <dbReference type="Proteomes" id="UP000298579"/>
    </source>
</evidence>
<evidence type="ECO:0000256" key="2">
    <source>
        <dbReference type="ARBA" id="ARBA00023235"/>
    </source>
</evidence>
<dbReference type="GO" id="GO:0034023">
    <property type="term" value="F:5-(carboxyamino)imidazole ribonucleotide mutase activity"/>
    <property type="evidence" value="ECO:0007669"/>
    <property type="project" value="UniProtKB-UniRule"/>
</dbReference>
<protein>
    <recommendedName>
        <fullName evidence="3 4">N5-carboxyaminoimidazole ribonucleotide mutase</fullName>
        <shortName evidence="3 4">N5-CAIR mutase</shortName>
        <ecNumber evidence="3 4">5.4.99.18</ecNumber>
    </recommendedName>
    <alternativeName>
        <fullName evidence="3">5-(carboxyamino)imidazole ribonucleotide mutase</fullName>
    </alternativeName>
</protein>
<dbReference type="PANTHER" id="PTHR23046:SF2">
    <property type="entry name" value="PHOSPHORIBOSYLAMINOIMIDAZOLE CARBOXYLASE"/>
    <property type="match status" value="1"/>
</dbReference>
<keyword evidence="7" id="KW-0614">Plasmid</keyword>
<name>A0AAE6BID4_AGRTU</name>
<dbReference type="Proteomes" id="UP000298579">
    <property type="component" value="Plasmid pTiCFBP5877"/>
</dbReference>
<comment type="pathway">
    <text evidence="3 4">Purine metabolism; IMP biosynthesis via de novo pathway; 5-amino-1-(5-phospho-D-ribosyl)imidazole-4-carboxylate from 5-amino-1-(5-phospho-D-ribosyl)imidazole (N5-CAIR route): step 2/2.</text>
</comment>
<accession>A0AAE6BID4</accession>
<evidence type="ECO:0000256" key="3">
    <source>
        <dbReference type="HAMAP-Rule" id="MF_01929"/>
    </source>
</evidence>
<evidence type="ECO:0000256" key="4">
    <source>
        <dbReference type="PIRNR" id="PIRNR001338"/>
    </source>
</evidence>